<dbReference type="InterPro" id="IPR019734">
    <property type="entry name" value="TPR_rpt"/>
</dbReference>
<comment type="caution">
    <text evidence="5">The sequence shown here is derived from an EMBL/GenBank/DDBJ whole genome shotgun (WGS) entry which is preliminary data.</text>
</comment>
<dbReference type="PROSITE" id="PS50110">
    <property type="entry name" value="RESPONSE_REGULATORY"/>
    <property type="match status" value="1"/>
</dbReference>
<protein>
    <recommendedName>
        <fullName evidence="4">Response regulatory domain-containing protein</fullName>
    </recommendedName>
</protein>
<dbReference type="AlphaFoldDB" id="A0A363UPA1"/>
<organism evidence="5 6">
    <name type="scientific">Abyssibacter profundi</name>
    <dbReference type="NCBI Taxonomy" id="2182787"/>
    <lineage>
        <taxon>Bacteria</taxon>
        <taxon>Pseudomonadati</taxon>
        <taxon>Pseudomonadota</taxon>
        <taxon>Gammaproteobacteria</taxon>
        <taxon>Chromatiales</taxon>
        <taxon>Oceanococcaceae</taxon>
        <taxon>Abyssibacter</taxon>
    </lineage>
</organism>
<dbReference type="PROSITE" id="PS50005">
    <property type="entry name" value="TPR"/>
    <property type="match status" value="2"/>
</dbReference>
<dbReference type="SUPFAM" id="SSF48452">
    <property type="entry name" value="TPR-like"/>
    <property type="match status" value="2"/>
</dbReference>
<dbReference type="SUPFAM" id="SSF52172">
    <property type="entry name" value="CheY-like"/>
    <property type="match status" value="1"/>
</dbReference>
<dbReference type="EMBL" id="QEQK01000002">
    <property type="protein sequence ID" value="PWN57284.1"/>
    <property type="molecule type" value="Genomic_DNA"/>
</dbReference>
<dbReference type="InterPro" id="IPR011990">
    <property type="entry name" value="TPR-like_helical_dom_sf"/>
</dbReference>
<feature type="domain" description="Response regulatory" evidence="4">
    <location>
        <begin position="22"/>
        <end position="141"/>
    </location>
</feature>
<reference evidence="5 6" key="1">
    <citation type="submission" date="2018-05" db="EMBL/GenBank/DDBJ databases">
        <title>Abyssibacter profundi OUC007T gen. nov., sp. nov, a marine bacterium isolated from seawater of the Mariana Trench.</title>
        <authorList>
            <person name="Zhou S."/>
        </authorList>
    </citation>
    <scope>NUCLEOTIDE SEQUENCE [LARGE SCALE GENOMIC DNA]</scope>
    <source>
        <strain evidence="5 6">OUC007</strain>
    </source>
</reference>
<keyword evidence="1" id="KW-0597">Phosphoprotein</keyword>
<dbReference type="CDD" id="cd17589">
    <property type="entry name" value="REC_TPR"/>
    <property type="match status" value="1"/>
</dbReference>
<dbReference type="InterPro" id="IPR052048">
    <property type="entry name" value="ST_Response_Regulator"/>
</dbReference>
<keyword evidence="6" id="KW-1185">Reference proteome</keyword>
<feature type="repeat" description="TPR" evidence="2">
    <location>
        <begin position="245"/>
        <end position="278"/>
    </location>
</feature>
<evidence type="ECO:0000256" key="1">
    <source>
        <dbReference type="PROSITE-ProRule" id="PRU00169"/>
    </source>
</evidence>
<dbReference type="GO" id="GO:0000160">
    <property type="term" value="P:phosphorelay signal transduction system"/>
    <property type="evidence" value="ECO:0007669"/>
    <property type="project" value="InterPro"/>
</dbReference>
<dbReference type="Gene3D" id="1.25.40.10">
    <property type="entry name" value="Tetratricopeptide repeat domain"/>
    <property type="match status" value="2"/>
</dbReference>
<sequence>METCGGGSLRVNKALWTLKGKSILVVDDFPDIRALVREMLKNFGATTIDVARNAEQCLELLADKRYDVVLCDYNLGDGKDGQQILEEARVRELVPYSSIFIMITAENTMNMVMGAVEYEPDAYLSKPFTQVVLESRLRKLEQKKAVLREISAAMDARNLERALALCEQALTQEKKHFFDIMKLRGDLQMRLHRFDAALAIFDEVIAIRPLSWALLGRGKALYELGEHAEAEQSFREAIAANAHFVAAFDWLARAEQAQGRIEAAQQTLKQAVELSPKNTARQKTLAEASLQTNDLATAEAAYKAVVVDGRHSIHRKPKDFGALAELKVHLDKPQEAAKLLGAVGREFKHASGEDQLIAAMVESKIAGALGQDDVSAAALDRAMALHAKHPGELCSEDALDLAASCFAAGRKEDAVGLMQAAVRSHHEDPAFLEQARAVFDQAGLADEGEQLIDTEHKAMIRLNNEGVALARDGKLRDSVVLFLKAAQSMPENTTINLNAAQSLLMLMSQQGADRRSLEQVRIYLTRARGRAANQDRFDKIYNQYRQLATGTE</sequence>
<dbReference type="SMART" id="SM00028">
    <property type="entry name" value="TPR"/>
    <property type="match status" value="5"/>
</dbReference>
<name>A0A363UPA1_9GAMM</name>
<dbReference type="InterPro" id="IPR011006">
    <property type="entry name" value="CheY-like_superfamily"/>
</dbReference>
<gene>
    <name evidence="5" type="ORF">DEH80_01915</name>
</gene>
<proteinExistence type="predicted"/>
<evidence type="ECO:0000259" key="4">
    <source>
        <dbReference type="PROSITE" id="PS50110"/>
    </source>
</evidence>
<evidence type="ECO:0000313" key="6">
    <source>
        <dbReference type="Proteomes" id="UP000251800"/>
    </source>
</evidence>
<evidence type="ECO:0000256" key="2">
    <source>
        <dbReference type="PROSITE-ProRule" id="PRU00339"/>
    </source>
</evidence>
<dbReference type="Pfam" id="PF00072">
    <property type="entry name" value="Response_reg"/>
    <property type="match status" value="1"/>
</dbReference>
<dbReference type="PANTHER" id="PTHR43228">
    <property type="entry name" value="TWO-COMPONENT RESPONSE REGULATOR"/>
    <property type="match status" value="1"/>
</dbReference>
<dbReference type="PANTHER" id="PTHR43228:SF1">
    <property type="entry name" value="TWO-COMPONENT RESPONSE REGULATOR ARR22"/>
    <property type="match status" value="1"/>
</dbReference>
<dbReference type="InterPro" id="IPR001789">
    <property type="entry name" value="Sig_transdc_resp-reg_receiver"/>
</dbReference>
<dbReference type="Proteomes" id="UP000251800">
    <property type="component" value="Unassembled WGS sequence"/>
</dbReference>
<feature type="repeat" description="TPR" evidence="2">
    <location>
        <begin position="211"/>
        <end position="244"/>
    </location>
</feature>
<accession>A0A363UPA1</accession>
<evidence type="ECO:0000313" key="5">
    <source>
        <dbReference type="EMBL" id="PWN57284.1"/>
    </source>
</evidence>
<keyword evidence="2" id="KW-0802">TPR repeat</keyword>
<dbReference type="Pfam" id="PF13432">
    <property type="entry name" value="TPR_16"/>
    <property type="match status" value="1"/>
</dbReference>
<dbReference type="Pfam" id="PF14559">
    <property type="entry name" value="TPR_19"/>
    <property type="match status" value="1"/>
</dbReference>
<evidence type="ECO:0000256" key="3">
    <source>
        <dbReference type="SAM" id="Coils"/>
    </source>
</evidence>
<feature type="coiled-coil region" evidence="3">
    <location>
        <begin position="130"/>
        <end position="176"/>
    </location>
</feature>
<dbReference type="Gene3D" id="3.40.50.2300">
    <property type="match status" value="1"/>
</dbReference>
<dbReference type="SMART" id="SM00448">
    <property type="entry name" value="REC"/>
    <property type="match status" value="1"/>
</dbReference>
<feature type="modified residue" description="4-aspartylphosphate" evidence="1">
    <location>
        <position position="72"/>
    </location>
</feature>
<dbReference type="OrthoDB" id="7298659at2"/>
<keyword evidence="3" id="KW-0175">Coiled coil</keyword>